<dbReference type="CDD" id="cd11282">
    <property type="entry name" value="ADF_coactosin_like"/>
    <property type="match status" value="1"/>
</dbReference>
<reference evidence="2 3" key="1">
    <citation type="submission" date="2016-09" db="EMBL/GenBank/DDBJ databases">
        <authorList>
            <person name="Capua I."/>
            <person name="De Benedictis P."/>
            <person name="Joannis T."/>
            <person name="Lombin L.H."/>
            <person name="Cattoli G."/>
        </authorList>
    </citation>
    <scope>NUCLEOTIDE SEQUENCE [LARGE SCALE GENOMIC DNA]</scope>
    <source>
        <strain evidence="2 3">IMI 309357</strain>
    </source>
</reference>
<feature type="compositionally biased region" description="Basic and acidic residues" evidence="1">
    <location>
        <begin position="452"/>
        <end position="469"/>
    </location>
</feature>
<dbReference type="InterPro" id="IPR029006">
    <property type="entry name" value="ADF-H/Gelsolin-like_dom_sf"/>
</dbReference>
<dbReference type="EMBL" id="MJBS01000100">
    <property type="protein sequence ID" value="OHE94417.1"/>
    <property type="molecule type" value="Genomic_DNA"/>
</dbReference>
<evidence type="ECO:0000256" key="1">
    <source>
        <dbReference type="SAM" id="MobiDB-lite"/>
    </source>
</evidence>
<feature type="region of interest" description="Disordered" evidence="1">
    <location>
        <begin position="194"/>
        <end position="309"/>
    </location>
</feature>
<evidence type="ECO:0000313" key="3">
    <source>
        <dbReference type="Proteomes" id="UP000176998"/>
    </source>
</evidence>
<feature type="compositionally biased region" description="Polar residues" evidence="1">
    <location>
        <begin position="1247"/>
        <end position="1256"/>
    </location>
</feature>
<feature type="compositionally biased region" description="Basic and acidic residues" evidence="1">
    <location>
        <begin position="713"/>
        <end position="725"/>
    </location>
</feature>
<feature type="compositionally biased region" description="Polar residues" evidence="1">
    <location>
        <begin position="530"/>
        <end position="542"/>
    </location>
</feature>
<feature type="region of interest" description="Disordered" evidence="1">
    <location>
        <begin position="964"/>
        <end position="1015"/>
    </location>
</feature>
<comment type="caution">
    <text evidence="2">The sequence shown here is derived from an EMBL/GenBank/DDBJ whole genome shotgun (WGS) entry which is preliminary data.</text>
</comment>
<feature type="compositionally biased region" description="Acidic residues" evidence="1">
    <location>
        <begin position="213"/>
        <end position="222"/>
    </location>
</feature>
<dbReference type="Gene3D" id="3.40.20.10">
    <property type="entry name" value="Severin"/>
    <property type="match status" value="1"/>
</dbReference>
<feature type="region of interest" description="Disordered" evidence="1">
    <location>
        <begin position="1046"/>
        <end position="1066"/>
    </location>
</feature>
<evidence type="ECO:0008006" key="4">
    <source>
        <dbReference type="Google" id="ProtNLM"/>
    </source>
</evidence>
<dbReference type="Proteomes" id="UP000176998">
    <property type="component" value="Unassembled WGS sequence"/>
</dbReference>
<feature type="compositionally biased region" description="Low complexity" evidence="1">
    <location>
        <begin position="1176"/>
        <end position="1188"/>
    </location>
</feature>
<proteinExistence type="predicted"/>
<feature type="compositionally biased region" description="Polar residues" evidence="1">
    <location>
        <begin position="683"/>
        <end position="702"/>
    </location>
</feature>
<dbReference type="GeneID" id="34563374"/>
<feature type="compositionally biased region" description="Basic and acidic residues" evidence="1">
    <location>
        <begin position="1095"/>
        <end position="1127"/>
    </location>
</feature>
<feature type="compositionally biased region" description="Basic and acidic residues" evidence="1">
    <location>
        <begin position="1213"/>
        <end position="1222"/>
    </location>
</feature>
<feature type="compositionally biased region" description="Polar residues" evidence="1">
    <location>
        <begin position="276"/>
        <end position="292"/>
    </location>
</feature>
<dbReference type="SUPFAM" id="SSF55753">
    <property type="entry name" value="Actin depolymerizing proteins"/>
    <property type="match status" value="1"/>
</dbReference>
<keyword evidence="3" id="KW-1185">Reference proteome</keyword>
<feature type="region of interest" description="Disordered" evidence="1">
    <location>
        <begin position="512"/>
        <end position="665"/>
    </location>
</feature>
<accession>A0A1G4AZ45</accession>
<dbReference type="RefSeq" id="XP_022471580.1">
    <property type="nucleotide sequence ID" value="XM_022621864.1"/>
</dbReference>
<name>A0A1G4AZ45_9PEZI</name>
<feature type="compositionally biased region" description="Basic and acidic residues" evidence="1">
    <location>
        <begin position="546"/>
        <end position="570"/>
    </location>
</feature>
<feature type="region of interest" description="Disordered" evidence="1">
    <location>
        <begin position="330"/>
        <end position="488"/>
    </location>
</feature>
<feature type="compositionally biased region" description="Basic and acidic residues" evidence="1">
    <location>
        <begin position="345"/>
        <end position="360"/>
    </location>
</feature>
<protein>
    <recommendedName>
        <fullName evidence="4">Gpi-anchored cell surface glycoprotein</fullName>
    </recommendedName>
</protein>
<feature type="region of interest" description="Disordered" evidence="1">
    <location>
        <begin position="1086"/>
        <end position="1257"/>
    </location>
</feature>
<evidence type="ECO:0000313" key="2">
    <source>
        <dbReference type="EMBL" id="OHE94417.1"/>
    </source>
</evidence>
<feature type="compositionally biased region" description="Polar residues" evidence="1">
    <location>
        <begin position="389"/>
        <end position="418"/>
    </location>
</feature>
<sequence>MSGLPIPLGLLYMSPPLPLLLSPLHSSALPLKIATAIGRMSLNGLDDPKVKEAHDAAVAEPGGWFLLKYASRDDVELLGRGNGGIVEIRNNIAQFENDNEDHSPLFGFLRYRRRNVIIKYLPEDCSRLVQARVTVHFNAVCERFAPYNTDFSIASAKELKDTKLSAACSLHAASGSTSSSTSSLRRRRLMEIAEEEEEEQRASKRKSTGPENLVEDATEESTEAPKSPIEGPPVTLNAELANSPEESKFSTSLEPPEFVGARPPSPSKSVDEGRRMSSQSLRPELYSSSSYTYGKPRVKLAPRPSLDVAGRARTGTAAVGPAFRPISQMPSGFKLFSKGSKKGKSKENTLDPAEPAHPDETIEISLAATSIPLPDGDPISQVDELVRPHTSSGRPTTSSGASIKSAMPSFTTLSTKQVMTPEKARLMKAMQLREKKKKMNQQTASTPVVDAPAKEVTSEKVQPVEHIEEVPEQTLATEADDEDGEKRLSVYKADSGIVVNASSVSIHTDVASEFTQSDSHPASPIMASSEPDQSTKASSLSESTEETVKELEDKKLDADTDTIEAHKDVEPEAGVEPASIHEKAAAPESKEPAADIKEKQYDAERVVDFIPTTQDEVTDSPENAPIEVPEPKQAIVADENPTEYKEETPEAATQELATGRLETPEVAQPMEQQIETEKVAVKAQQSKLSPTFSLPISKFSTSPTQPKPPVEPTKPEPLDVEKRDTVPAQTAVSPKSPLSPRSPGLKVPRSKFSTQDLRSAASFEVPSIVSPEEQLSTEPLPTAVEEHGSVSEEVPAASEVSKRRSLVQPIRTDLEVPEKRADASISDDEDLMDELHSATVEQAQHVTVSKSPITPVFPSPAIQNASRPTSRGVVRTISNPVRGLTAADVAQAQSQRSISSGAAFLHKITQQQGNNHLKPNQPNKIGSSISQRIKALEKLSAHAPGVEADTSSLKAPRPSSAFFAVKRGSVRESPSRSPSVVDGTRPSTRGASPVPPIMTDSQESSPEAAGRGRSGSMANRLSMFEMPGSNPPRSQPESISVTARIIRDPSQTGKAPEPPKNPSEFERLDLKVSPLVVDHQMAALPLPPANLAKVESSKETIQERRLSKEKRRSQSIDPKDDVEEAPRRSSLSIMRDFIKDRRKSLTSPSAEALTAPLPMSPGSKSPSRPPSTHANSGGRRLSISSRRSSISKENDMSGAMSPSMFTEGSGSGDDSKSTASDKKKGRAGRFMRRLSSSLSSAGRGKTMTPTAISPTVQEEDALEVARLQQPTIEAFMGDVNVQFPDNLLWKRRSMCLDSQGFLILSAVAAGTAAKNKQPTGTGVKRYHLSDFRVPYIPDMEIQELPNSICLDLVEGSGLQVACEDRAGQMNVLHSESSPYPQRL</sequence>
<gene>
    <name evidence="2" type="ORF">CORC01_10236</name>
</gene>
<organism evidence="2 3">
    <name type="scientific">Colletotrichum orchidophilum</name>
    <dbReference type="NCBI Taxonomy" id="1209926"/>
    <lineage>
        <taxon>Eukaryota</taxon>
        <taxon>Fungi</taxon>
        <taxon>Dikarya</taxon>
        <taxon>Ascomycota</taxon>
        <taxon>Pezizomycotina</taxon>
        <taxon>Sordariomycetes</taxon>
        <taxon>Hypocreomycetidae</taxon>
        <taxon>Glomerellales</taxon>
        <taxon>Glomerellaceae</taxon>
        <taxon>Colletotrichum</taxon>
    </lineage>
</organism>
<dbReference type="STRING" id="1209926.A0A1G4AZ45"/>
<feature type="region of interest" description="Disordered" evidence="1">
    <location>
        <begin position="677"/>
        <end position="804"/>
    </location>
</feature>
<feature type="compositionally biased region" description="Basic residues" evidence="1">
    <location>
        <begin position="1223"/>
        <end position="1232"/>
    </location>
</feature>
<dbReference type="OrthoDB" id="74412at2759"/>
<feature type="region of interest" description="Disordered" evidence="1">
    <location>
        <begin position="851"/>
        <end position="873"/>
    </location>
</feature>
<feature type="compositionally biased region" description="Basic and acidic residues" evidence="1">
    <location>
        <begin position="579"/>
        <end position="607"/>
    </location>
</feature>